<sequence>MLPQYSATPQLRQQSHSQFIRAVPKLMSDIVIAAPQLSASSSGDGEQAPTLQGTPAALVAPVSSTTTSDTAQGSVSDPGMGSFTSVPTTSNAPPAVSSSPSTATSGSESANTTSGGAGVSLLLPAATTGSGRWWERSHPARHIHVADGFHGAVQAF</sequence>
<organism evidence="2 3">
    <name type="scientific">Phytophthora rubi</name>
    <dbReference type="NCBI Taxonomy" id="129364"/>
    <lineage>
        <taxon>Eukaryota</taxon>
        <taxon>Sar</taxon>
        <taxon>Stramenopiles</taxon>
        <taxon>Oomycota</taxon>
        <taxon>Peronosporomycetes</taxon>
        <taxon>Peronosporales</taxon>
        <taxon>Peronosporaceae</taxon>
        <taxon>Phytophthora</taxon>
    </lineage>
</organism>
<gene>
    <name evidence="2" type="ORF">PR002_g355</name>
</gene>
<feature type="compositionally biased region" description="Low complexity" evidence="1">
    <location>
        <begin position="87"/>
        <end position="110"/>
    </location>
</feature>
<dbReference type="EMBL" id="QXFU01000008">
    <property type="protein sequence ID" value="KAE9048592.1"/>
    <property type="molecule type" value="Genomic_DNA"/>
</dbReference>
<feature type="compositionally biased region" description="Polar residues" evidence="1">
    <location>
        <begin position="62"/>
        <end position="75"/>
    </location>
</feature>
<feature type="region of interest" description="Disordered" evidence="1">
    <location>
        <begin position="38"/>
        <end position="122"/>
    </location>
</feature>
<proteinExistence type="predicted"/>
<evidence type="ECO:0000256" key="1">
    <source>
        <dbReference type="SAM" id="MobiDB-lite"/>
    </source>
</evidence>
<evidence type="ECO:0000313" key="3">
    <source>
        <dbReference type="Proteomes" id="UP000435112"/>
    </source>
</evidence>
<name>A0A6A3NZR0_9STRA</name>
<dbReference type="Proteomes" id="UP000435112">
    <property type="component" value="Unassembled WGS sequence"/>
</dbReference>
<reference evidence="2 3" key="1">
    <citation type="submission" date="2018-09" db="EMBL/GenBank/DDBJ databases">
        <title>Genomic investigation of the strawberry pathogen Phytophthora fragariae indicates pathogenicity is determined by transcriptional variation in three key races.</title>
        <authorList>
            <person name="Adams T.M."/>
            <person name="Armitage A.D."/>
            <person name="Sobczyk M.K."/>
            <person name="Bates H.J."/>
            <person name="Dunwell J.M."/>
            <person name="Nellist C.F."/>
            <person name="Harrison R.J."/>
        </authorList>
    </citation>
    <scope>NUCLEOTIDE SEQUENCE [LARGE SCALE GENOMIC DNA]</scope>
    <source>
        <strain evidence="2 3">SCRP324</strain>
    </source>
</reference>
<comment type="caution">
    <text evidence="2">The sequence shown here is derived from an EMBL/GenBank/DDBJ whole genome shotgun (WGS) entry which is preliminary data.</text>
</comment>
<accession>A0A6A3NZR0</accession>
<feature type="compositionally biased region" description="Polar residues" evidence="1">
    <location>
        <begin position="38"/>
        <end position="53"/>
    </location>
</feature>
<protein>
    <submittedName>
        <fullName evidence="2">Uncharacterized protein</fullName>
    </submittedName>
</protein>
<evidence type="ECO:0000313" key="2">
    <source>
        <dbReference type="EMBL" id="KAE9048592.1"/>
    </source>
</evidence>
<dbReference type="AlphaFoldDB" id="A0A6A3NZR0"/>